<evidence type="ECO:0000313" key="13">
    <source>
        <dbReference type="Proteomes" id="UP000247823"/>
    </source>
</evidence>
<evidence type="ECO:0000256" key="1">
    <source>
        <dbReference type="ARBA" id="ARBA00008791"/>
    </source>
</evidence>
<name>A0A080V3J8_SERMA</name>
<accession>A0A080V3J8</accession>
<dbReference type="STRING" id="273526.SMDB11_1239"/>
<reference evidence="8" key="9">
    <citation type="submission" date="2018-06" db="EMBL/GenBank/DDBJ databases">
        <authorList>
            <person name="Martins R.C."/>
            <person name="Perdigao-Neto L.V."/>
            <person name="Costa S.F."/>
            <person name="Levin A.S.S."/>
        </authorList>
    </citation>
    <scope>NUCLEOTIDE SEQUENCE</scope>
    <source>
        <strain evidence="8">1283</strain>
    </source>
</reference>
<dbReference type="InterPro" id="IPR014729">
    <property type="entry name" value="Rossmann-like_a/b/a_fold"/>
</dbReference>
<reference evidence="10" key="3">
    <citation type="submission" date="2017-12" db="EMBL/GenBank/DDBJ databases">
        <title>FDA dAtabase for Regulatory Grade micrObial Sequences (FDA-ARGOS): Supporting development and validation of Infectious Disease Dx tests.</title>
        <authorList>
            <person name="Campos J."/>
            <person name="Goldberg B."/>
            <person name="Tallon L."/>
            <person name="Sadzewicz L."/>
            <person name="Sengamalay N."/>
            <person name="Ott S."/>
            <person name="Godinez A."/>
            <person name="Nagaraj S."/>
            <person name="Vavikolanu K."/>
            <person name="Vyas G."/>
            <person name="Nadendla S."/>
            <person name="Aluvathingal J."/>
            <person name="Geyer C."/>
            <person name="Nandy P."/>
            <person name="Hobson J."/>
            <person name="Sichtig H."/>
        </authorList>
    </citation>
    <scope>NUCLEOTIDE SEQUENCE [LARGE SCALE GENOMIC DNA]</scope>
    <source>
        <strain evidence="10">FDAARGOS_79</strain>
    </source>
</reference>
<comment type="similarity">
    <text evidence="1 2">Belongs to the universal stress protein A family.</text>
</comment>
<organism evidence="6 11">
    <name type="scientific">Serratia marcescens</name>
    <dbReference type="NCBI Taxonomy" id="615"/>
    <lineage>
        <taxon>Bacteria</taxon>
        <taxon>Pseudomonadati</taxon>
        <taxon>Pseudomonadota</taxon>
        <taxon>Gammaproteobacteria</taxon>
        <taxon>Enterobacterales</taxon>
        <taxon>Yersiniaceae</taxon>
        <taxon>Serratia</taxon>
    </lineage>
</organism>
<evidence type="ECO:0000313" key="7">
    <source>
        <dbReference type="EMBL" id="PNO70937.1"/>
    </source>
</evidence>
<evidence type="ECO:0000313" key="10">
    <source>
        <dbReference type="Proteomes" id="UP000030378"/>
    </source>
</evidence>
<dbReference type="EMBL" id="QJQB01000089">
    <property type="protein sequence ID" value="PYA73049.1"/>
    <property type="molecule type" value="Genomic_DNA"/>
</dbReference>
<dbReference type="Proteomes" id="UP000030378">
    <property type="component" value="Unassembled WGS sequence"/>
</dbReference>
<evidence type="ECO:0000313" key="12">
    <source>
        <dbReference type="Proteomes" id="UP000245399"/>
    </source>
</evidence>
<dbReference type="GeneID" id="98187902"/>
<evidence type="ECO:0000313" key="8">
    <source>
        <dbReference type="EMBL" id="PYA73049.1"/>
    </source>
</evidence>
<evidence type="ECO:0000256" key="2">
    <source>
        <dbReference type="PIRNR" id="PIRNR006276"/>
    </source>
</evidence>
<evidence type="ECO:0000313" key="5">
    <source>
        <dbReference type="EMBL" id="MVF02682.1"/>
    </source>
</evidence>
<reference evidence="4 12" key="5">
    <citation type="submission" date="2018-05" db="EMBL/GenBank/DDBJ databases">
        <title>Klebsiella quasipneumonaiae provides a window into carbapenemase gene transfer, plasmid rearrangements and nosocomial acquisition from the hospital environment.</title>
        <authorList>
            <person name="Mathers A.J."/>
            <person name="Vegesana K."/>
            <person name="Stoesser N."/>
            <person name="Crook D."/>
            <person name="Vaughan A."/>
            <person name="Barry K."/>
            <person name="Parikh H."/>
            <person name="Sebra R."/>
            <person name="Kotay S."/>
            <person name="Walker A.S."/>
            <person name="Sheppard A.E."/>
        </authorList>
    </citation>
    <scope>NUCLEOTIDE SEQUENCE [LARGE SCALE GENOMIC DNA]</scope>
    <source>
        <strain evidence="4 12">CAV1761</strain>
    </source>
</reference>
<evidence type="ECO:0000313" key="4">
    <source>
        <dbReference type="EMBL" id="AWL67011.1"/>
    </source>
</evidence>
<sequence length="141" mass="15903">MCYHHIVIATDLSDDGKRLVEKGALLAEALQAKLSLIYVDVHYDTYHAAIGFSERSYDGVPFEEKIRKELEPTTQNVNYPIAEVIIGRGGFVDELRTAVVDKNIDLLVFGHHHDLWSNLFSSTRNAINQLNIDVLVIPIRS</sequence>
<dbReference type="InterPro" id="IPR006016">
    <property type="entry name" value="UspA"/>
</dbReference>
<comment type="subcellular location">
    <subcellularLocation>
        <location evidence="2">Cytoplasm</location>
    </subcellularLocation>
</comment>
<dbReference type="Proteomes" id="UP000247823">
    <property type="component" value="Unassembled WGS sequence"/>
</dbReference>
<reference evidence="9 14" key="8">
    <citation type="submission" date="2018-06" db="EMBL/GenBank/DDBJ databases">
        <authorList>
            <consortium name="Pathogen Informatics"/>
            <person name="Doyle S."/>
        </authorList>
    </citation>
    <scope>NUCLEOTIDE SEQUENCE [LARGE SCALE GENOMIC DNA]</scope>
    <source>
        <strain evidence="9 14">NCTC10211</strain>
    </source>
</reference>
<dbReference type="PIRSF" id="PIRSF006276">
    <property type="entry name" value="UspA"/>
    <property type="match status" value="1"/>
</dbReference>
<keyword evidence="13" id="KW-1185">Reference proteome</keyword>
<dbReference type="Proteomes" id="UP000245399">
    <property type="component" value="Chromosome"/>
</dbReference>
<reference evidence="8 13" key="6">
    <citation type="submission" date="2018-06" db="EMBL/GenBank/DDBJ databases">
        <title>Serratia marcescens genome sequencing and assembly.</title>
        <authorList>
            <person name="Martins R.C.R."/>
            <person name="Perdigao-Neto L.V."/>
            <person name="Costa S.F."/>
            <person name="Levin A.S.S."/>
        </authorList>
    </citation>
    <scope>NUCLEOTIDE SEQUENCE [LARGE SCALE GENOMIC DNA]</scope>
    <source>
        <strain evidence="8 13">1283</strain>
    </source>
</reference>
<evidence type="ECO:0000313" key="6">
    <source>
        <dbReference type="EMBL" id="OCO83349.1"/>
    </source>
</evidence>
<dbReference type="Proteomes" id="UP000254765">
    <property type="component" value="Unassembled WGS sequence"/>
</dbReference>
<dbReference type="EMBL" id="CP029449">
    <property type="protein sequence ID" value="AWL67011.1"/>
    <property type="molecule type" value="Genomic_DNA"/>
</dbReference>
<evidence type="ECO:0000313" key="15">
    <source>
        <dbReference type="Proteomes" id="UP000443014"/>
    </source>
</evidence>
<evidence type="ECO:0000259" key="3">
    <source>
        <dbReference type="Pfam" id="PF00582"/>
    </source>
</evidence>
<dbReference type="EMBL" id="UGYK01000002">
    <property type="protein sequence ID" value="SUI70436.1"/>
    <property type="molecule type" value="Genomic_DNA"/>
</dbReference>
<dbReference type="GO" id="GO:0005737">
    <property type="term" value="C:cytoplasm"/>
    <property type="evidence" value="ECO:0007669"/>
    <property type="project" value="UniProtKB-SubCell"/>
</dbReference>
<dbReference type="SUPFAM" id="SSF52402">
    <property type="entry name" value="Adenine nucleotide alpha hydrolases-like"/>
    <property type="match status" value="1"/>
</dbReference>
<dbReference type="InterPro" id="IPR006015">
    <property type="entry name" value="Universal_stress_UspA"/>
</dbReference>
<reference evidence="5 15" key="10">
    <citation type="submission" date="2019-11" db="EMBL/GenBank/DDBJ databases">
        <title>Whole genome sequence of a plant growth promoting strain Serratia marcescens BTL07 isolated from the rhizoplane of Chili (Capsicum annuum).</title>
        <authorList>
            <person name="Dutta S."/>
            <person name="Khatun A."/>
            <person name="Gupta D.R."/>
            <person name="Surovy M.Z."/>
            <person name="Rahman M.M."/>
            <person name="Mahmud N.U."/>
            <person name="Emes R."/>
            <person name="Warry A."/>
            <person name="West H."/>
            <person name="Clarke M.L."/>
            <person name="Islam M.T."/>
        </authorList>
    </citation>
    <scope>NUCLEOTIDE SEQUENCE [LARGE SCALE GENOMIC DNA]</scope>
    <source>
        <strain evidence="5 15">BTL07</strain>
    </source>
</reference>
<reference evidence="11" key="1">
    <citation type="submission" date="2016-04" db="EMBL/GenBank/DDBJ databases">
        <authorList>
            <person name="Osei Sekyere J."/>
            <person name="Sivertsen A."/>
            <person name="Pedersen A.T."/>
            <person name="Sundsfjord A."/>
        </authorList>
    </citation>
    <scope>NUCLEOTIDE SEQUENCE [LARGE SCALE GENOMIC DNA]</scope>
    <source>
        <strain evidence="11">945174350</strain>
    </source>
</reference>
<dbReference type="EMBL" id="LJEX02000104">
    <property type="protein sequence ID" value="OCO83349.1"/>
    <property type="molecule type" value="Genomic_DNA"/>
</dbReference>
<dbReference type="EMBL" id="WNKC01000001">
    <property type="protein sequence ID" value="MVF02682.1"/>
    <property type="molecule type" value="Genomic_DNA"/>
</dbReference>
<dbReference type="Proteomes" id="UP000050489">
    <property type="component" value="Unassembled WGS sequence"/>
</dbReference>
<proteinExistence type="inferred from homology"/>
<dbReference type="OrthoDB" id="9792500at2"/>
<gene>
    <name evidence="9" type="primary">uspA_4</name>
    <name evidence="6" type="ORF">AN695_0219040</name>
    <name evidence="4" type="ORF">DKC05_04680</name>
    <name evidence="8" type="ORF">DMW51_04530</name>
    <name evidence="5" type="ORF">GMA22_05345</name>
    <name evidence="7" type="ORF">MC70_013395</name>
    <name evidence="9" type="ORF">NCTC10211_04462</name>
</gene>
<protein>
    <recommendedName>
        <fullName evidence="2">Universal stress protein</fullName>
    </recommendedName>
</protein>
<evidence type="ECO:0000313" key="14">
    <source>
        <dbReference type="Proteomes" id="UP000254765"/>
    </source>
</evidence>
<dbReference type="Pfam" id="PF00582">
    <property type="entry name" value="Usp"/>
    <property type="match status" value="1"/>
</dbReference>
<dbReference type="RefSeq" id="WP_015377548.1">
    <property type="nucleotide sequence ID" value="NZ_ABLCUZ020000004.1"/>
</dbReference>
<feature type="domain" description="UspA" evidence="3">
    <location>
        <begin position="3"/>
        <end position="138"/>
    </location>
</feature>
<keyword evidence="2" id="KW-0963">Cytoplasm</keyword>
<reference evidence="7" key="4">
    <citation type="submission" date="2017-12" db="EMBL/GenBank/DDBJ databases">
        <title>FDA dAtabase for Regulatory Grade micrObial Sequences (FDA-ARGOS): Supporting development and validation of Infectious Disease Dx tests.</title>
        <authorList>
            <person name="Campos J."/>
            <person name="Goldberg B."/>
            <person name="Tallon L.J."/>
            <person name="Sadzewicz L."/>
            <person name="Sengamalay N."/>
            <person name="Ott S."/>
            <person name="Godinez A."/>
            <person name="Nagaraj S."/>
            <person name="Vavikolanu K."/>
            <person name="Vyas G."/>
            <person name="Nadendla S."/>
            <person name="Aluvathingal J."/>
            <person name="Geyer C."/>
            <person name="Nandy P."/>
            <person name="Hobson J."/>
            <person name="Sichtig H."/>
        </authorList>
    </citation>
    <scope>NUCLEOTIDE SEQUENCE</scope>
    <source>
        <strain evidence="7">FDAARGOS_79</strain>
    </source>
</reference>
<reference evidence="13" key="7">
    <citation type="submission" date="2018-06" db="EMBL/GenBank/DDBJ databases">
        <title>Serratia marcescens genome sequencing and assembly.</title>
        <authorList>
            <person name="Martins R.C."/>
            <person name="Perdigao-Neto L.V."/>
            <person name="Costa S.F."/>
            <person name="Levin A.S.S."/>
        </authorList>
    </citation>
    <scope>NUCLEOTIDE SEQUENCE [LARGE SCALE GENOMIC DNA]</scope>
    <source>
        <strain evidence="13">1283</strain>
    </source>
</reference>
<dbReference type="Gene3D" id="3.40.50.620">
    <property type="entry name" value="HUPs"/>
    <property type="match status" value="1"/>
</dbReference>
<dbReference type="AlphaFoldDB" id="A0A080V3J8"/>
<evidence type="ECO:0000313" key="9">
    <source>
        <dbReference type="EMBL" id="SUI70436.1"/>
    </source>
</evidence>
<dbReference type="EMBL" id="JTBC02000002">
    <property type="protein sequence ID" value="PNO70937.1"/>
    <property type="molecule type" value="Genomic_DNA"/>
</dbReference>
<reference evidence="6" key="2">
    <citation type="journal article" date="2017" name="PLoS ONE">
        <title>Genomic and phenotypic characterisation of fluoroquinolone resistance mechanisms in Enterobacteriaceae in Durban, South Africa.</title>
        <authorList>
            <person name="Osei Sekyere J."/>
            <person name="Amoako D.G."/>
        </authorList>
    </citation>
    <scope>NUCLEOTIDE SEQUENCE</scope>
    <source>
        <strain evidence="6">945174350</strain>
    </source>
</reference>
<evidence type="ECO:0000313" key="11">
    <source>
        <dbReference type="Proteomes" id="UP000050489"/>
    </source>
</evidence>
<dbReference type="Proteomes" id="UP000443014">
    <property type="component" value="Unassembled WGS sequence"/>
</dbReference>